<organism evidence="3">
    <name type="scientific">Theileria annulata</name>
    <dbReference type="NCBI Taxonomy" id="5874"/>
    <lineage>
        <taxon>Eukaryota</taxon>
        <taxon>Sar</taxon>
        <taxon>Alveolata</taxon>
        <taxon>Apicomplexa</taxon>
        <taxon>Aconoidasida</taxon>
        <taxon>Piroplasmida</taxon>
        <taxon>Theileriidae</taxon>
        <taxon>Theileria</taxon>
    </lineage>
</organism>
<dbReference type="Gene3D" id="1.20.1250.20">
    <property type="entry name" value="MFS general substrate transporter like domains"/>
    <property type="match status" value="1"/>
</dbReference>
<proteinExistence type="predicted"/>
<keyword evidence="2" id="KW-0472">Membrane</keyword>
<feature type="region of interest" description="Disordered" evidence="1">
    <location>
        <begin position="1"/>
        <end position="24"/>
    </location>
</feature>
<feature type="transmembrane region" description="Helical" evidence="2">
    <location>
        <begin position="216"/>
        <end position="236"/>
    </location>
</feature>
<evidence type="ECO:0000256" key="2">
    <source>
        <dbReference type="SAM" id="Phobius"/>
    </source>
</evidence>
<dbReference type="VEuPathDB" id="PiroplasmaDB:TA07985"/>
<feature type="transmembrane region" description="Helical" evidence="2">
    <location>
        <begin position="643"/>
        <end position="665"/>
    </location>
</feature>
<keyword evidence="2" id="KW-1133">Transmembrane helix</keyword>
<feature type="transmembrane region" description="Helical" evidence="2">
    <location>
        <begin position="325"/>
        <end position="347"/>
    </location>
</feature>
<dbReference type="SUPFAM" id="SSF103473">
    <property type="entry name" value="MFS general substrate transporter"/>
    <property type="match status" value="1"/>
</dbReference>
<feature type="transmembrane region" description="Helical" evidence="2">
    <location>
        <begin position="461"/>
        <end position="480"/>
    </location>
</feature>
<feature type="transmembrane region" description="Helical" evidence="2">
    <location>
        <begin position="387"/>
        <end position="407"/>
    </location>
</feature>
<feature type="transmembrane region" description="Helical" evidence="2">
    <location>
        <begin position="581"/>
        <end position="601"/>
    </location>
</feature>
<feature type="transmembrane region" description="Helical" evidence="2">
    <location>
        <begin position="829"/>
        <end position="845"/>
    </location>
</feature>
<evidence type="ECO:0000313" key="4">
    <source>
        <dbReference type="EMBL" id="SVP95564.1"/>
    </source>
</evidence>
<evidence type="ECO:0000313" key="3">
    <source>
        <dbReference type="EMBL" id="SVP94947.1"/>
    </source>
</evidence>
<feature type="transmembrane region" description="Helical" evidence="2">
    <location>
        <begin position="513"/>
        <end position="534"/>
    </location>
</feature>
<evidence type="ECO:0000256" key="1">
    <source>
        <dbReference type="SAM" id="MobiDB-lite"/>
    </source>
</evidence>
<accession>A0A3B0MXJ9</accession>
<dbReference type="EMBL" id="UIVT01000004">
    <property type="protein sequence ID" value="SVP94947.1"/>
    <property type="molecule type" value="Genomic_DNA"/>
</dbReference>
<feature type="transmembrane region" description="Helical" evidence="2">
    <location>
        <begin position="33"/>
        <end position="53"/>
    </location>
</feature>
<feature type="transmembrane region" description="Helical" evidence="2">
    <location>
        <begin position="269"/>
        <end position="287"/>
    </location>
</feature>
<gene>
    <name evidence="3" type="ORF">TAT_000372800</name>
    <name evidence="4" type="ORF">TAV_000372800</name>
</gene>
<name>A0A3B0MXJ9_THEAN</name>
<sequence>MASKNSDSCPSSGTASTEVNSDNSLKQSTPFNFSNFGVLVVFCIILSLSSSTYHNWPAIERSLVNDKVFQHLCTENEIRESIPEMYVCDKQRDAIGNLSLNIFLFEFIAYSIGGPLVDIVGVYFVMIAGFAFGFYGFILLYFYHDTSFIVKFSFCCWGMFGGLIIITSIHFARMFPNSESLADGMMIFFENFASIIPLAIYKLIKRFGITYYEGYGSYIIWGIVPSFLLALAFIPIKVISKENTKSNCYDKIFEFNFNGLSKTLGCWELWANLVVFSIPVTSAMFYRKTFSAYFLNNPNLQRIFPLILLFVFLPIPFISALDQFLSVYLTSAFLYILYILAFLCFFYRTETHGLISMVLFCIAHSAEHQIMHYISKTHKENESTLMGISYSVVFVVGFISQFVFDFIYKVSPKLALYTIISLLFVATIFSVAFEIAKGSEKCNGNGKSEKSSELNPSKLRIVYVILWFVPFIFLCIVLSFKSFMKNKNGETKWKYCICKMPYYCYQKLVTTTMVFYSFSFYYVCTVFTVIATIFKFCKLVSFEYDRHRFIWLLICLGSFFLVSHFITGFQFYYMKQNHEPILKLLIVLFICKIILFVYSMMKPNKTVIYLFSGFLILYGYTFFMFIHMLTYYNFQITYVERSYLVSLIHWGRMFTLFLLLRFFYIKVSNYSLGYYSLWAFNIGYFTFFAIQLIYYFSYEMDLTFRFSTCNLPIPKFKSSCINEIESKPFCARLFSVILVISNLAILISFVFCWTLIVVLIWCFFNDFINAILSISFRKELKEQYKEQHPKMIDEFILPISSVSLALFVALFICRILMSDYKFNNDPYVYVLIICSFAVLSYYSNVSWFHTQYDLQTCCCKTGDSCECKNNGSCCCCCTKKCLCCICRKCCCCKQPNAKCNCPCSKPPSDQCCCKTPGSCNCCNSTCQCCSSNSDCCKCCKNCEKCVCMCLKTISLGARKLITFEFFECEFKDVVNNFVSFFIGNTFGWLLFIAYFAFSKEQNVFLSFR</sequence>
<feature type="transmembrane region" description="Helical" evidence="2">
    <location>
        <begin position="184"/>
        <end position="204"/>
    </location>
</feature>
<feature type="transmembrane region" description="Helical" evidence="2">
    <location>
        <begin position="354"/>
        <end position="375"/>
    </location>
</feature>
<dbReference type="EMBL" id="UIVS01000004">
    <property type="protein sequence ID" value="SVP95564.1"/>
    <property type="molecule type" value="Genomic_DNA"/>
</dbReference>
<feature type="transmembrane region" description="Helical" evidence="2">
    <location>
        <begin position="729"/>
        <end position="747"/>
    </location>
</feature>
<dbReference type="VEuPathDB" id="PiroplasmaDB:TA09870"/>
<feature type="transmembrane region" description="Helical" evidence="2">
    <location>
        <begin position="414"/>
        <end position="433"/>
    </location>
</feature>
<dbReference type="InterPro" id="IPR036259">
    <property type="entry name" value="MFS_trans_sf"/>
</dbReference>
<feature type="transmembrane region" description="Helical" evidence="2">
    <location>
        <begin position="607"/>
        <end position="631"/>
    </location>
</feature>
<feature type="transmembrane region" description="Helical" evidence="2">
    <location>
        <begin position="94"/>
        <end position="113"/>
    </location>
</feature>
<keyword evidence="2" id="KW-0812">Transmembrane</keyword>
<feature type="transmembrane region" description="Helical" evidence="2">
    <location>
        <begin position="677"/>
        <end position="696"/>
    </location>
</feature>
<feature type="transmembrane region" description="Helical" evidence="2">
    <location>
        <begin position="549"/>
        <end position="569"/>
    </location>
</feature>
<feature type="transmembrane region" description="Helical" evidence="2">
    <location>
        <begin position="119"/>
        <end position="142"/>
    </location>
</feature>
<dbReference type="AlphaFoldDB" id="A0A3B0MXJ9"/>
<feature type="transmembrane region" description="Helical" evidence="2">
    <location>
        <begin position="795"/>
        <end position="817"/>
    </location>
</feature>
<feature type="transmembrane region" description="Helical" evidence="2">
    <location>
        <begin position="977"/>
        <end position="997"/>
    </location>
</feature>
<protein>
    <submittedName>
        <fullName evidence="3">Integral membrane protein, putative</fullName>
    </submittedName>
</protein>
<feature type="transmembrane region" description="Helical" evidence="2">
    <location>
        <begin position="154"/>
        <end position="172"/>
    </location>
</feature>
<reference evidence="3" key="1">
    <citation type="submission" date="2018-07" db="EMBL/GenBank/DDBJ databases">
        <authorList>
            <person name="Quirk P.G."/>
            <person name="Krulwich T.A."/>
        </authorList>
    </citation>
    <scope>NUCLEOTIDE SEQUENCE</scope>
    <source>
        <strain evidence="3">Anand</strain>
    </source>
</reference>
<feature type="transmembrane region" description="Helical" evidence="2">
    <location>
        <begin position="299"/>
        <end position="319"/>
    </location>
</feature>
<feature type="transmembrane region" description="Helical" evidence="2">
    <location>
        <begin position="753"/>
        <end position="774"/>
    </location>
</feature>